<dbReference type="PANTHER" id="PTHR31696:SF71">
    <property type="entry name" value="PROTEIN MIZU-KUSSEI 1"/>
    <property type="match status" value="1"/>
</dbReference>
<dbReference type="OMA" id="VHEMASG"/>
<dbReference type="Pfam" id="PF04759">
    <property type="entry name" value="DUF617"/>
    <property type="match status" value="1"/>
</dbReference>
<name>A0A5K0WJ52_9MAGN</name>
<sequence length="261" mass="28353">MAAAADSSSSSKRHFGMYHLQETASEAKDAIAVVVPDCFHHDHQLFDAFKGDEEEALATRPLVRRQAPRKKVGKVLRSVINTVIPSNRHLSSADRPYLGSRVVGTLFGHRKGNVSIAFQSDPSATPALLVELTTPTGGLVREMASGLVRIALECESRGGSRKSRGRALLEEQVWRVYCNGRKSGHAVARECTVGDAKLLQAVRAISMGAGVLPGSWGPDGELMYMRARFERVVGSRDSEAFYMMNPDGTGGTELSIFLLRV</sequence>
<gene>
    <name evidence="1" type="ORF">NYM_LOCUS3783</name>
</gene>
<proteinExistence type="predicted"/>
<dbReference type="EMBL" id="LR721775">
    <property type="protein sequence ID" value="VVV53531.1"/>
    <property type="molecule type" value="Genomic_DNA"/>
</dbReference>
<dbReference type="Gramene" id="NC10G0032670.1">
    <property type="protein sequence ID" value="NC10G0032670.1:cds"/>
    <property type="gene ID" value="NC10G0032670"/>
</dbReference>
<reference evidence="1" key="1">
    <citation type="submission" date="2019-09" db="EMBL/GenBank/DDBJ databases">
        <authorList>
            <person name="Zhang L."/>
        </authorList>
    </citation>
    <scope>NUCLEOTIDE SEQUENCE</scope>
</reference>
<organism evidence="1">
    <name type="scientific">Nymphaea colorata</name>
    <name type="common">pocket water lily</name>
    <dbReference type="NCBI Taxonomy" id="210225"/>
    <lineage>
        <taxon>Eukaryota</taxon>
        <taxon>Viridiplantae</taxon>
        <taxon>Streptophyta</taxon>
        <taxon>Embryophyta</taxon>
        <taxon>Tracheophyta</taxon>
        <taxon>Spermatophyta</taxon>
        <taxon>Magnoliopsida</taxon>
        <taxon>Nymphaeales</taxon>
        <taxon>Nymphaeaceae</taxon>
        <taxon>Nymphaea</taxon>
    </lineage>
</organism>
<dbReference type="InterPro" id="IPR006460">
    <property type="entry name" value="MIZ1-like_pln"/>
</dbReference>
<dbReference type="PANTHER" id="PTHR31696">
    <property type="entry name" value="PROTEIN MIZU-KUSSEI 1"/>
    <property type="match status" value="1"/>
</dbReference>
<dbReference type="AlphaFoldDB" id="A0A5K0WJ52"/>
<evidence type="ECO:0000313" key="1">
    <source>
        <dbReference type="EMBL" id="VVV53531.1"/>
    </source>
</evidence>
<dbReference type="GO" id="GO:0010274">
    <property type="term" value="P:hydrotropism"/>
    <property type="evidence" value="ECO:0007669"/>
    <property type="project" value="InterPro"/>
</dbReference>
<dbReference type="OrthoDB" id="1859415at2759"/>
<protein>
    <recommendedName>
        <fullName evidence="2">Protein MIZU-KUSSEI 1</fullName>
    </recommendedName>
</protein>
<accession>A0A5K0WJ52</accession>
<dbReference type="NCBIfam" id="TIGR01570">
    <property type="entry name" value="A_thal_3588"/>
    <property type="match status" value="1"/>
</dbReference>
<evidence type="ECO:0008006" key="2">
    <source>
        <dbReference type="Google" id="ProtNLM"/>
    </source>
</evidence>